<proteinExistence type="predicted"/>
<sequence>GASARRQLRTAGGSRRVRRLLPGDPHLAGAAAARAGAADVRARRLPRSGAVGALPGGRARLRLRAGDGGVAVLTGGPRGREGPRQLRDRRGDVHALRRPDGEL</sequence>
<evidence type="ECO:0000256" key="1">
    <source>
        <dbReference type="SAM" id="MobiDB-lite"/>
    </source>
</evidence>
<feature type="region of interest" description="Disordered" evidence="1">
    <location>
        <begin position="1"/>
        <end position="21"/>
    </location>
</feature>
<evidence type="ECO:0000313" key="2">
    <source>
        <dbReference type="EMBL" id="CAA9226992.1"/>
    </source>
</evidence>
<name>A0A6J4HJW4_9ACTN</name>
<accession>A0A6J4HJW4</accession>
<reference evidence="2" key="1">
    <citation type="submission" date="2020-02" db="EMBL/GenBank/DDBJ databases">
        <authorList>
            <person name="Meier V. D."/>
        </authorList>
    </citation>
    <scope>NUCLEOTIDE SEQUENCE</scope>
    <source>
        <strain evidence="2">AVDCRST_MAG52</strain>
    </source>
</reference>
<organism evidence="2">
    <name type="scientific">uncultured Blastococcus sp</name>
    <dbReference type="NCBI Taxonomy" id="217144"/>
    <lineage>
        <taxon>Bacteria</taxon>
        <taxon>Bacillati</taxon>
        <taxon>Actinomycetota</taxon>
        <taxon>Actinomycetes</taxon>
        <taxon>Geodermatophilales</taxon>
        <taxon>Geodermatophilaceae</taxon>
        <taxon>Blastococcus</taxon>
        <taxon>environmental samples</taxon>
    </lineage>
</organism>
<protein>
    <submittedName>
        <fullName evidence="2">Uncharacterized protein</fullName>
    </submittedName>
</protein>
<dbReference type="EMBL" id="CADCTN010000055">
    <property type="protein sequence ID" value="CAA9226992.1"/>
    <property type="molecule type" value="Genomic_DNA"/>
</dbReference>
<feature type="non-terminal residue" evidence="2">
    <location>
        <position position="1"/>
    </location>
</feature>
<feature type="region of interest" description="Disordered" evidence="1">
    <location>
        <begin position="69"/>
        <end position="103"/>
    </location>
</feature>
<feature type="compositionally biased region" description="Basic and acidic residues" evidence="1">
    <location>
        <begin position="78"/>
        <end position="103"/>
    </location>
</feature>
<feature type="non-terminal residue" evidence="2">
    <location>
        <position position="103"/>
    </location>
</feature>
<dbReference type="AlphaFoldDB" id="A0A6J4HJW4"/>
<gene>
    <name evidence="2" type="ORF">AVDCRST_MAG52-822</name>
</gene>